<feature type="transmembrane region" description="Helical" evidence="1">
    <location>
        <begin position="135"/>
        <end position="158"/>
    </location>
</feature>
<keyword evidence="1" id="KW-0812">Transmembrane</keyword>
<name>A0A8J7HDA7_9FIRM</name>
<feature type="transmembrane region" description="Helical" evidence="1">
    <location>
        <begin position="106"/>
        <end position="128"/>
    </location>
</feature>
<comment type="caution">
    <text evidence="2">The sequence shown here is derived from an EMBL/GenBank/DDBJ whole genome shotgun (WGS) entry which is preliminary data.</text>
</comment>
<proteinExistence type="predicted"/>
<evidence type="ECO:0000256" key="1">
    <source>
        <dbReference type="SAM" id="Phobius"/>
    </source>
</evidence>
<organism evidence="2 3">
    <name type="scientific">Mobilitalea sibirica</name>
    <dbReference type="NCBI Taxonomy" id="1462919"/>
    <lineage>
        <taxon>Bacteria</taxon>
        <taxon>Bacillati</taxon>
        <taxon>Bacillota</taxon>
        <taxon>Clostridia</taxon>
        <taxon>Lachnospirales</taxon>
        <taxon>Lachnospiraceae</taxon>
        <taxon>Mobilitalea</taxon>
    </lineage>
</organism>
<accession>A0A8J7HDA7</accession>
<dbReference type="InterPro" id="IPR045407">
    <property type="entry name" value="DUF6512"/>
</dbReference>
<dbReference type="Proteomes" id="UP000623269">
    <property type="component" value="Unassembled WGS sequence"/>
</dbReference>
<feature type="transmembrane region" description="Helical" evidence="1">
    <location>
        <begin position="52"/>
        <end position="69"/>
    </location>
</feature>
<sequence>MNDILKKRCILGAIFVIIFGTLLHFVYEWSGENEVIGIIGAVNESTWEHLKLLFWPAFLYAIPEYLLTGKTYDNYFVAKAISFYTGVFLIVSLFYTYTGILGTNYLWMDITVFVISVLLSHYICYLILSSDIAKGAFINSVALLAIFILALAFIIFTFNPPQIPLFKDPISGTYGIS</sequence>
<dbReference type="EMBL" id="JAEAGR010000014">
    <property type="protein sequence ID" value="MBH1941857.1"/>
    <property type="molecule type" value="Genomic_DNA"/>
</dbReference>
<protein>
    <submittedName>
        <fullName evidence="2">Uncharacterized protein</fullName>
    </submittedName>
</protein>
<reference evidence="2" key="1">
    <citation type="submission" date="2020-12" db="EMBL/GenBank/DDBJ databases">
        <title>M. sibirica DSM 26468T genome.</title>
        <authorList>
            <person name="Thieme N."/>
            <person name="Rettenmaier R."/>
            <person name="Zverlov V."/>
            <person name="Liebl W."/>
        </authorList>
    </citation>
    <scope>NUCLEOTIDE SEQUENCE</scope>
    <source>
        <strain evidence="2">DSM 26468</strain>
    </source>
</reference>
<keyword evidence="1" id="KW-1133">Transmembrane helix</keyword>
<dbReference type="RefSeq" id="WP_197662099.1">
    <property type="nucleotide sequence ID" value="NZ_JAEAGR010000014.1"/>
</dbReference>
<dbReference type="AlphaFoldDB" id="A0A8J7HDA7"/>
<feature type="transmembrane region" description="Helical" evidence="1">
    <location>
        <begin position="81"/>
        <end position="100"/>
    </location>
</feature>
<keyword evidence="3" id="KW-1185">Reference proteome</keyword>
<dbReference type="Pfam" id="PF20122">
    <property type="entry name" value="DUF6512"/>
    <property type="match status" value="1"/>
</dbReference>
<gene>
    <name evidence="2" type="ORF">I5677_13220</name>
</gene>
<evidence type="ECO:0000313" key="3">
    <source>
        <dbReference type="Proteomes" id="UP000623269"/>
    </source>
</evidence>
<keyword evidence="1" id="KW-0472">Membrane</keyword>
<feature type="transmembrane region" description="Helical" evidence="1">
    <location>
        <begin position="9"/>
        <end position="27"/>
    </location>
</feature>
<evidence type="ECO:0000313" key="2">
    <source>
        <dbReference type="EMBL" id="MBH1941857.1"/>
    </source>
</evidence>